<evidence type="ECO:0000313" key="3">
    <source>
        <dbReference type="Proteomes" id="UP001596392"/>
    </source>
</evidence>
<dbReference type="RefSeq" id="WP_376805755.1">
    <property type="nucleotide sequence ID" value="NZ_JBHTAC010000005.1"/>
</dbReference>
<gene>
    <name evidence="2" type="ORF">ACFQO7_07690</name>
</gene>
<organism evidence="2 3">
    <name type="scientific">Catellatospora aurea</name>
    <dbReference type="NCBI Taxonomy" id="1337874"/>
    <lineage>
        <taxon>Bacteria</taxon>
        <taxon>Bacillati</taxon>
        <taxon>Actinomycetota</taxon>
        <taxon>Actinomycetes</taxon>
        <taxon>Micromonosporales</taxon>
        <taxon>Micromonosporaceae</taxon>
        <taxon>Catellatospora</taxon>
    </lineage>
</organism>
<sequence>MSAEELHRAVDAADVAAVVAWVRQAGEKQRLAAFAGLAAAARQDEDWQTSQRRAPARIVALLGCASTAKKVVTVLHRGQLRWGLRAAQPGPVLEVLRLRQVPWLGEFAQLMADRLPLEGSWGAFGHWRLVDVLVRESGCAVPTGEAFTACWIDAMRDASDADAALRDSPYTAALVPMLFTHDRLGSRLDYEYAPDARGFVPALIRLGAGDAAVRRLLVEGCRARLLRGGKPGELRAYTRLHEALAVTAPEAAAGAGDYLRLVEAGNSTVAGMAVKALRGADEAGVLAWDTLREVAELALARPEKTLVKAQTTWLRQVARRRPEHAAEIAALLSGPASPAAGPVPAALPVPVAAPLGSPLGSLAELAEEVSALLAGDRSVPTVERVLAAIAYWRVNDQEALARTVRPLVGADRAWWGRLAEQLRAVLNAVAVVDTRPDRLRQLAARFRGDGATPAQLLRKMRGNGNGLHLVLAARLAEMATQLVGRPVPLLMATPTHANGLLEPAELLRRLEQAERDGWQPWPLDFEQALLRLPRETDPQVVTAALRLRSPAGAAFARWISGPVPDPVSLRREQLADPRRTIWNWQDQPSVRRVVALDPPDPAGPLVREVMTVVGDDRPTSSPGDIEEPQLWTAALPSHREVVAASALPILAANADLDFDGGGLLPAHLAECGGPVGPAVHLALAYGLAARSAADRIAAVDGLLGLAATGDLDAAAVGRELGELAAAGVLKVNRFASALDEAAQAGAVAGVWAIAVAALVPLVELDKARPATADLMALAVRCGRACGAAHLPPEVSALAERGGSSRLVAQARELRALVAA</sequence>
<comment type="caution">
    <text evidence="2">The sequence shown here is derived from an EMBL/GenBank/DDBJ whole genome shotgun (WGS) entry which is preliminary data.</text>
</comment>
<accession>A0ABW2GU31</accession>
<evidence type="ECO:0000259" key="1">
    <source>
        <dbReference type="Pfam" id="PF25148"/>
    </source>
</evidence>
<dbReference type="InterPro" id="IPR056726">
    <property type="entry name" value="DUF7824"/>
</dbReference>
<dbReference type="EMBL" id="JBHTAC010000005">
    <property type="protein sequence ID" value="MFC7242362.1"/>
    <property type="molecule type" value="Genomic_DNA"/>
</dbReference>
<keyword evidence="3" id="KW-1185">Reference proteome</keyword>
<proteinExistence type="predicted"/>
<dbReference type="Pfam" id="PF25148">
    <property type="entry name" value="DUF7824"/>
    <property type="match status" value="1"/>
</dbReference>
<feature type="domain" description="DUF7824" evidence="1">
    <location>
        <begin position="474"/>
        <end position="544"/>
    </location>
</feature>
<dbReference type="Proteomes" id="UP001596392">
    <property type="component" value="Unassembled WGS sequence"/>
</dbReference>
<protein>
    <submittedName>
        <fullName evidence="2">DUF6493 family protein</fullName>
    </submittedName>
</protein>
<evidence type="ECO:0000313" key="2">
    <source>
        <dbReference type="EMBL" id="MFC7242362.1"/>
    </source>
</evidence>
<reference evidence="3" key="1">
    <citation type="journal article" date="2019" name="Int. J. Syst. Evol. Microbiol.">
        <title>The Global Catalogue of Microorganisms (GCM) 10K type strain sequencing project: providing services to taxonomists for standard genome sequencing and annotation.</title>
        <authorList>
            <consortium name="The Broad Institute Genomics Platform"/>
            <consortium name="The Broad Institute Genome Sequencing Center for Infectious Disease"/>
            <person name="Wu L."/>
            <person name="Ma J."/>
        </authorList>
    </citation>
    <scope>NUCLEOTIDE SEQUENCE [LARGE SCALE GENOMIC DNA]</scope>
    <source>
        <strain evidence="3">CGMCC 1.9106</strain>
    </source>
</reference>
<name>A0ABW2GU31_9ACTN</name>